<dbReference type="GO" id="GO:0016740">
    <property type="term" value="F:transferase activity"/>
    <property type="evidence" value="ECO:0007669"/>
    <property type="project" value="UniProtKB-KW"/>
</dbReference>
<evidence type="ECO:0000259" key="3">
    <source>
        <dbReference type="PROSITE" id="PS51278"/>
    </source>
</evidence>
<evidence type="ECO:0000313" key="5">
    <source>
        <dbReference type="Proteomes" id="UP000316981"/>
    </source>
</evidence>
<dbReference type="CDD" id="cd01907">
    <property type="entry name" value="GlxB"/>
    <property type="match status" value="1"/>
</dbReference>
<dbReference type="Pfam" id="PF13522">
    <property type="entry name" value="GATase_6"/>
    <property type="match status" value="1"/>
</dbReference>
<organism evidence="4 5">
    <name type="scientific">Acinetobacter colistiniresistens</name>
    <dbReference type="NCBI Taxonomy" id="280145"/>
    <lineage>
        <taxon>Bacteria</taxon>
        <taxon>Pseudomonadati</taxon>
        <taxon>Pseudomonadota</taxon>
        <taxon>Gammaproteobacteria</taxon>
        <taxon>Moraxellales</taxon>
        <taxon>Moraxellaceae</taxon>
        <taxon>Acinetobacter</taxon>
    </lineage>
</organism>
<dbReference type="Proteomes" id="UP000316981">
    <property type="component" value="Unassembled WGS sequence"/>
</dbReference>
<sequence>MCGIVGLYLKNPALESQLGKLFEPMLEAMTGRGPDSAGFAIYGDEVQDGWVKLTLQSTDESFNWQGFAEKLQAKLGTGFDWFQNATAAVLKVEADEATVRAAITELAPELRIMSVGQSIEILKGMGLPVEISERFGLAKMKGSHIIGHTRMATESAVTMEGSHPFSTGADLCLVHNGSLSNHARLRQELKREGISFETDNDTEVAAGYLTWRLQQGDNLEQALNHALDDLDGFFTFAIGTRDGFAVIRDPIACKPAVLAETDDYVAMASEYQALASLPNIDKAKVWEPEPATLYVWERSSSNSSAAA</sequence>
<dbReference type="Gene3D" id="3.60.20.10">
    <property type="entry name" value="Glutamine Phosphoribosylpyrophosphate, subunit 1, domain 1"/>
    <property type="match status" value="1"/>
</dbReference>
<feature type="domain" description="Glutamine amidotransferase type-2" evidence="3">
    <location>
        <begin position="2"/>
        <end position="299"/>
    </location>
</feature>
<dbReference type="InterPro" id="IPR029055">
    <property type="entry name" value="Ntn_hydrolases_N"/>
</dbReference>
<name>A0A558EU07_9GAMM</name>
<keyword evidence="2" id="KW-0315">Glutamine amidotransferase</keyword>
<evidence type="ECO:0000256" key="2">
    <source>
        <dbReference type="ARBA" id="ARBA00022962"/>
    </source>
</evidence>
<gene>
    <name evidence="4" type="ORF">FPV60_19790</name>
</gene>
<keyword evidence="1" id="KW-0808">Transferase</keyword>
<evidence type="ECO:0000313" key="4">
    <source>
        <dbReference type="EMBL" id="TVT76752.1"/>
    </source>
</evidence>
<protein>
    <submittedName>
        <fullName evidence="4">GlxB domain-containing protein</fullName>
    </submittedName>
</protein>
<dbReference type="EMBL" id="VMTP01000109">
    <property type="protein sequence ID" value="TVT76752.1"/>
    <property type="molecule type" value="Genomic_DNA"/>
</dbReference>
<dbReference type="SUPFAM" id="SSF56235">
    <property type="entry name" value="N-terminal nucleophile aminohydrolases (Ntn hydrolases)"/>
    <property type="match status" value="1"/>
</dbReference>
<dbReference type="AlphaFoldDB" id="A0A558EU07"/>
<dbReference type="PROSITE" id="PS51278">
    <property type="entry name" value="GATASE_TYPE_2"/>
    <property type="match status" value="1"/>
</dbReference>
<reference evidence="4 5" key="1">
    <citation type="submission" date="2019-07" db="EMBL/GenBank/DDBJ databases">
        <title>Draft Genome Sequence of the first blaOXA-58-Harboring Acinetobacter colistiniresistens clinical isolate from Brazil.</title>
        <authorList>
            <person name="Favaro L.S."/>
            <person name="Paula-Petroli S.B."/>
            <person name="Moura C.F."/>
            <person name="Tognim M.C.B."/>
            <person name="Venancio E.J."/>
            <person name="Yamada-Ogatta S.F."/>
            <person name="Carrara-Marroni F.E."/>
        </authorList>
    </citation>
    <scope>NUCLEOTIDE SEQUENCE [LARGE SCALE GENOMIC DNA]</scope>
    <source>
        <strain evidence="4 5">DL</strain>
    </source>
</reference>
<proteinExistence type="predicted"/>
<accession>A0A558EU07</accession>
<comment type="caution">
    <text evidence="4">The sequence shown here is derived from an EMBL/GenBank/DDBJ whole genome shotgun (WGS) entry which is preliminary data.</text>
</comment>
<dbReference type="InterPro" id="IPR017932">
    <property type="entry name" value="GATase_2_dom"/>
</dbReference>
<evidence type="ECO:0000256" key="1">
    <source>
        <dbReference type="ARBA" id="ARBA00022679"/>
    </source>
</evidence>
<dbReference type="RefSeq" id="WP_077165809.1">
    <property type="nucleotide sequence ID" value="NZ_BKKF01000022.1"/>
</dbReference>
<dbReference type="PANTHER" id="PTHR11907">
    <property type="entry name" value="AMIDOPHOSPHORIBOSYLTRANSFERASE"/>
    <property type="match status" value="1"/>
</dbReference>